<feature type="domain" description="CBF1-interacting co-repressor CIR N-terminal" evidence="2">
    <location>
        <begin position="10"/>
        <end position="46"/>
    </location>
</feature>
<feature type="compositionally biased region" description="Basic and acidic residues" evidence="1">
    <location>
        <begin position="90"/>
        <end position="108"/>
    </location>
</feature>
<gene>
    <name evidence="3" type="ORF">GQ602_005787</name>
</gene>
<feature type="compositionally biased region" description="Basic and acidic residues" evidence="1">
    <location>
        <begin position="219"/>
        <end position="259"/>
    </location>
</feature>
<dbReference type="InterPro" id="IPR039875">
    <property type="entry name" value="LENG1-like"/>
</dbReference>
<comment type="caution">
    <text evidence="3">The sequence shown here is derived from an EMBL/GenBank/DDBJ whole genome shotgun (WGS) entry which is preliminary data.</text>
</comment>
<dbReference type="EMBL" id="JAACLJ010000006">
    <property type="protein sequence ID" value="KAF4584414.1"/>
    <property type="molecule type" value="Genomic_DNA"/>
</dbReference>
<dbReference type="Proteomes" id="UP000562929">
    <property type="component" value="Unassembled WGS sequence"/>
</dbReference>
<accession>A0A8H4Q452</accession>
<name>A0A8H4Q452_9HYPO</name>
<keyword evidence="4" id="KW-1185">Reference proteome</keyword>
<evidence type="ECO:0000256" key="1">
    <source>
        <dbReference type="SAM" id="MobiDB-lite"/>
    </source>
</evidence>
<dbReference type="PANTHER" id="PTHR22093:SF0">
    <property type="entry name" value="LEUKOCYTE RECEPTOR CLUSTER MEMBER 1"/>
    <property type="match status" value="1"/>
</dbReference>
<sequence length="259" mass="29855">MPLHLLGKKSWNVYNADNMARVRRDEAAAAIAASEAEKRAQQVESERRLAILRGEALPPSPPDHNDHGPAFAEVARRRPEGSRMGRLRKRQGEDDTDFELRVAREHGGQRRSPHRHTQSSAPIVDSAGHTDLFGSERIRSHAHKQRDPEGESRHHGEKHHDQSKPRRSNTPSGSTKKPWYTNADADMSPSARTSEVDPRRKQRQAKRLADEDPLTFMKEGARKVRELRGRRERERRERERRERDRELGKKDGRDGRGRR</sequence>
<feature type="compositionally biased region" description="Basic and acidic residues" evidence="1">
    <location>
        <begin position="134"/>
        <end position="164"/>
    </location>
</feature>
<feature type="region of interest" description="Disordered" evidence="1">
    <location>
        <begin position="52"/>
        <end position="259"/>
    </location>
</feature>
<proteinExistence type="predicted"/>
<dbReference type="SMART" id="SM01083">
    <property type="entry name" value="Cir_N"/>
    <property type="match status" value="1"/>
</dbReference>
<organism evidence="3 4">
    <name type="scientific">Ophiocordyceps camponoti-floridani</name>
    <dbReference type="NCBI Taxonomy" id="2030778"/>
    <lineage>
        <taxon>Eukaryota</taxon>
        <taxon>Fungi</taxon>
        <taxon>Dikarya</taxon>
        <taxon>Ascomycota</taxon>
        <taxon>Pezizomycotina</taxon>
        <taxon>Sordariomycetes</taxon>
        <taxon>Hypocreomycetidae</taxon>
        <taxon>Hypocreales</taxon>
        <taxon>Ophiocordycipitaceae</taxon>
        <taxon>Ophiocordyceps</taxon>
    </lineage>
</organism>
<evidence type="ECO:0000313" key="4">
    <source>
        <dbReference type="Proteomes" id="UP000562929"/>
    </source>
</evidence>
<feature type="compositionally biased region" description="Basic and acidic residues" evidence="1">
    <location>
        <begin position="74"/>
        <end position="83"/>
    </location>
</feature>
<reference evidence="3 4" key="1">
    <citation type="journal article" date="2020" name="G3 (Bethesda)">
        <title>Genetic Underpinnings of Host Manipulation by Ophiocordyceps as Revealed by Comparative Transcriptomics.</title>
        <authorList>
            <person name="Will I."/>
            <person name="Das B."/>
            <person name="Trinh T."/>
            <person name="Brachmann A."/>
            <person name="Ohm R.A."/>
            <person name="de Bekker C."/>
        </authorList>
    </citation>
    <scope>NUCLEOTIDE SEQUENCE [LARGE SCALE GENOMIC DNA]</scope>
    <source>
        <strain evidence="3 4">EC05</strain>
    </source>
</reference>
<dbReference type="AlphaFoldDB" id="A0A8H4Q452"/>
<dbReference type="PANTHER" id="PTHR22093">
    <property type="entry name" value="LEUKOCYTE RECEPTOR CLUSTER LRC MEMBER 1"/>
    <property type="match status" value="1"/>
</dbReference>
<evidence type="ECO:0000259" key="2">
    <source>
        <dbReference type="SMART" id="SM01083"/>
    </source>
</evidence>
<dbReference type="OrthoDB" id="2159131at2759"/>
<protein>
    <submittedName>
        <fullName evidence="3">Homocitrate synthase</fullName>
    </submittedName>
</protein>
<evidence type="ECO:0000313" key="3">
    <source>
        <dbReference type="EMBL" id="KAF4584414.1"/>
    </source>
</evidence>
<dbReference type="InterPro" id="IPR019339">
    <property type="entry name" value="CIR_N_dom"/>
</dbReference>